<evidence type="ECO:0000256" key="1">
    <source>
        <dbReference type="SAM" id="MobiDB-lite"/>
    </source>
</evidence>
<reference evidence="2" key="2">
    <citation type="submission" date="2018-05" db="EMBL/GenBank/DDBJ databases">
        <title>OpunRS2 (Oryza punctata Reference Sequence Version 2).</title>
        <authorList>
            <person name="Zhang J."/>
            <person name="Kudrna D."/>
            <person name="Lee S."/>
            <person name="Talag J."/>
            <person name="Welchert J."/>
            <person name="Wing R.A."/>
        </authorList>
    </citation>
    <scope>NUCLEOTIDE SEQUENCE [LARGE SCALE GENOMIC DNA]</scope>
</reference>
<organism evidence="2">
    <name type="scientific">Oryza punctata</name>
    <name type="common">Red rice</name>
    <dbReference type="NCBI Taxonomy" id="4537"/>
    <lineage>
        <taxon>Eukaryota</taxon>
        <taxon>Viridiplantae</taxon>
        <taxon>Streptophyta</taxon>
        <taxon>Embryophyta</taxon>
        <taxon>Tracheophyta</taxon>
        <taxon>Spermatophyta</taxon>
        <taxon>Magnoliopsida</taxon>
        <taxon>Liliopsida</taxon>
        <taxon>Poales</taxon>
        <taxon>Poaceae</taxon>
        <taxon>BOP clade</taxon>
        <taxon>Oryzoideae</taxon>
        <taxon>Oryzeae</taxon>
        <taxon>Oryzinae</taxon>
        <taxon>Oryza</taxon>
    </lineage>
</organism>
<proteinExistence type="predicted"/>
<name>A0A0E0LTH7_ORYPU</name>
<evidence type="ECO:0000313" key="2">
    <source>
        <dbReference type="EnsemblPlants" id="OPUNC08G09000.1"/>
    </source>
</evidence>
<protein>
    <submittedName>
        <fullName evidence="2">Uncharacterized protein</fullName>
    </submittedName>
</protein>
<dbReference type="HOGENOM" id="CLU_1236769_0_0_1"/>
<dbReference type="AlphaFoldDB" id="A0A0E0LTH7"/>
<dbReference type="Gramene" id="OPUNC08G09000.1">
    <property type="protein sequence ID" value="OPUNC08G09000.1"/>
    <property type="gene ID" value="OPUNC08G09000"/>
</dbReference>
<dbReference type="STRING" id="4537.A0A0E0LTH7"/>
<keyword evidence="3" id="KW-1185">Reference proteome</keyword>
<feature type="compositionally biased region" description="Basic residues" evidence="1">
    <location>
        <begin position="35"/>
        <end position="50"/>
    </location>
</feature>
<feature type="region of interest" description="Disordered" evidence="1">
    <location>
        <begin position="24"/>
        <end position="60"/>
    </location>
</feature>
<reference evidence="2" key="1">
    <citation type="submission" date="2015-04" db="UniProtKB">
        <authorList>
            <consortium name="EnsemblPlants"/>
        </authorList>
    </citation>
    <scope>IDENTIFICATION</scope>
</reference>
<sequence>MADGRMTLDGMIWPVGLEGIRASPTKGGELPQGWAKRKRSCRQRLGRRTSRSASSCSPAVGTHVHAMPSLLAPAPARPEFKCSVSGKSSAPTRISALGSHKMSHWENLPIPLAALILAPAPIAALRPLAKDHEPAMLSTADASSTKLLATVVAEFEVGSIGNPPPDPSTVCMLELVWQPCCKGKKMWDDQEEVHSPLAFKKPCLLIVVNLSEAMSDSTDSAPTR</sequence>
<dbReference type="EnsemblPlants" id="OPUNC08G09000.1">
    <property type="protein sequence ID" value="OPUNC08G09000.1"/>
    <property type="gene ID" value="OPUNC08G09000"/>
</dbReference>
<accession>A0A0E0LTH7</accession>
<dbReference type="Proteomes" id="UP000026962">
    <property type="component" value="Chromosome 8"/>
</dbReference>
<evidence type="ECO:0000313" key="3">
    <source>
        <dbReference type="Proteomes" id="UP000026962"/>
    </source>
</evidence>